<keyword evidence="1" id="KW-0732">Signal</keyword>
<reference evidence="2 3" key="1">
    <citation type="submission" date="2015-04" db="EMBL/GenBank/DDBJ databases">
        <authorList>
            <person name="Syromyatnikov M.Y."/>
            <person name="Popov V.N."/>
        </authorList>
    </citation>
    <scope>NUCLEOTIDE SEQUENCE [LARGE SCALE GENOMIC DNA]</scope>
</reference>
<dbReference type="EMBL" id="CVRI01000055">
    <property type="protein sequence ID" value="CRL01376.1"/>
    <property type="molecule type" value="Genomic_DNA"/>
</dbReference>
<proteinExistence type="predicted"/>
<dbReference type="Gene3D" id="3.15.10.30">
    <property type="entry name" value="Haemolymph juvenile hormone binding protein"/>
    <property type="match status" value="1"/>
</dbReference>
<gene>
    <name evidence="2" type="ORF">CLUMA_CG014221</name>
</gene>
<evidence type="ECO:0000256" key="1">
    <source>
        <dbReference type="SAM" id="SignalP"/>
    </source>
</evidence>
<dbReference type="SMART" id="SM00700">
    <property type="entry name" value="JHBP"/>
    <property type="match status" value="1"/>
</dbReference>
<dbReference type="GO" id="GO:0005615">
    <property type="term" value="C:extracellular space"/>
    <property type="evidence" value="ECO:0007669"/>
    <property type="project" value="TreeGrafter"/>
</dbReference>
<dbReference type="Proteomes" id="UP000183832">
    <property type="component" value="Unassembled WGS sequence"/>
</dbReference>
<sequence length="253" mass="28983">MKLLVALVYTIIVVAGKTVDPNIELPSSLKICRLEDPNRDECIKNSIQKFLPTLRDGIENIGIQSMDPFIYEKLSFNIQNNNLLMGKVDVKDVLNYGFSSGVIQSLESNITDEEMSINGKVFFPKMFVSGKYESNVAFNAFRFVSRGQYNVTMKDITAKWNIKSKLVDVNGEAHMKAHYFEIIPEVGSMKFSISGLFPDKSLNQVFSDFFTENWKIFYDEALPDIRNQWEPLVLDISNKIFSNFPFKKLLLKD</sequence>
<feature type="chain" id="PRO_5009619129" evidence="1">
    <location>
        <begin position="17"/>
        <end position="253"/>
    </location>
</feature>
<dbReference type="OrthoDB" id="8196554at2759"/>
<evidence type="ECO:0000313" key="3">
    <source>
        <dbReference type="Proteomes" id="UP000183832"/>
    </source>
</evidence>
<protein>
    <submittedName>
        <fullName evidence="2">CLUMA_CG014221, isoform A</fullName>
    </submittedName>
</protein>
<dbReference type="InterPro" id="IPR010562">
    <property type="entry name" value="Haemolymph_juvenile_hormone-bd"/>
</dbReference>
<dbReference type="Pfam" id="PF06585">
    <property type="entry name" value="JHBP"/>
    <property type="match status" value="1"/>
</dbReference>
<dbReference type="PANTHER" id="PTHR11008:SF18">
    <property type="entry name" value="BCDNA.GH05536-RELATED"/>
    <property type="match status" value="1"/>
</dbReference>
<keyword evidence="3" id="KW-1185">Reference proteome</keyword>
<dbReference type="AlphaFoldDB" id="A0A1J1IMI6"/>
<name>A0A1J1IMI6_9DIPT</name>
<feature type="signal peptide" evidence="1">
    <location>
        <begin position="1"/>
        <end position="16"/>
    </location>
</feature>
<evidence type="ECO:0000313" key="2">
    <source>
        <dbReference type="EMBL" id="CRL01376.1"/>
    </source>
</evidence>
<dbReference type="InterPro" id="IPR038606">
    <property type="entry name" value="To_sf"/>
</dbReference>
<accession>A0A1J1IMI6</accession>
<dbReference type="PANTHER" id="PTHR11008">
    <property type="entry name" value="PROTEIN TAKEOUT-LIKE PROTEIN"/>
    <property type="match status" value="1"/>
</dbReference>
<organism evidence="2 3">
    <name type="scientific">Clunio marinus</name>
    <dbReference type="NCBI Taxonomy" id="568069"/>
    <lineage>
        <taxon>Eukaryota</taxon>
        <taxon>Metazoa</taxon>
        <taxon>Ecdysozoa</taxon>
        <taxon>Arthropoda</taxon>
        <taxon>Hexapoda</taxon>
        <taxon>Insecta</taxon>
        <taxon>Pterygota</taxon>
        <taxon>Neoptera</taxon>
        <taxon>Endopterygota</taxon>
        <taxon>Diptera</taxon>
        <taxon>Nematocera</taxon>
        <taxon>Chironomoidea</taxon>
        <taxon>Chironomidae</taxon>
        <taxon>Clunio</taxon>
    </lineage>
</organism>